<organism evidence="2 3">
    <name type="scientific">Gloeophyllum trabeum (strain ATCC 11539 / FP-39264 / Madison 617)</name>
    <name type="common">Brown rot fungus</name>
    <dbReference type="NCBI Taxonomy" id="670483"/>
    <lineage>
        <taxon>Eukaryota</taxon>
        <taxon>Fungi</taxon>
        <taxon>Dikarya</taxon>
        <taxon>Basidiomycota</taxon>
        <taxon>Agaricomycotina</taxon>
        <taxon>Agaricomycetes</taxon>
        <taxon>Gloeophyllales</taxon>
        <taxon>Gloeophyllaceae</taxon>
        <taxon>Gloeophyllum</taxon>
    </lineage>
</organism>
<dbReference type="AlphaFoldDB" id="S7RCH7"/>
<protein>
    <submittedName>
        <fullName evidence="2">Uncharacterized protein</fullName>
    </submittedName>
</protein>
<accession>S7RCH7</accession>
<reference evidence="2 3" key="1">
    <citation type="journal article" date="2012" name="Science">
        <title>The Paleozoic origin of enzymatic lignin decomposition reconstructed from 31 fungal genomes.</title>
        <authorList>
            <person name="Floudas D."/>
            <person name="Binder M."/>
            <person name="Riley R."/>
            <person name="Barry K."/>
            <person name="Blanchette R.A."/>
            <person name="Henrissat B."/>
            <person name="Martinez A.T."/>
            <person name="Otillar R."/>
            <person name="Spatafora J.W."/>
            <person name="Yadav J.S."/>
            <person name="Aerts A."/>
            <person name="Benoit I."/>
            <person name="Boyd A."/>
            <person name="Carlson A."/>
            <person name="Copeland A."/>
            <person name="Coutinho P.M."/>
            <person name="de Vries R.P."/>
            <person name="Ferreira P."/>
            <person name="Findley K."/>
            <person name="Foster B."/>
            <person name="Gaskell J."/>
            <person name="Glotzer D."/>
            <person name="Gorecki P."/>
            <person name="Heitman J."/>
            <person name="Hesse C."/>
            <person name="Hori C."/>
            <person name="Igarashi K."/>
            <person name="Jurgens J.A."/>
            <person name="Kallen N."/>
            <person name="Kersten P."/>
            <person name="Kohler A."/>
            <person name="Kuees U."/>
            <person name="Kumar T.K.A."/>
            <person name="Kuo A."/>
            <person name="LaButti K."/>
            <person name="Larrondo L.F."/>
            <person name="Lindquist E."/>
            <person name="Ling A."/>
            <person name="Lombard V."/>
            <person name="Lucas S."/>
            <person name="Lundell T."/>
            <person name="Martin R."/>
            <person name="McLaughlin D.J."/>
            <person name="Morgenstern I."/>
            <person name="Morin E."/>
            <person name="Murat C."/>
            <person name="Nagy L.G."/>
            <person name="Nolan M."/>
            <person name="Ohm R.A."/>
            <person name="Patyshakuliyeva A."/>
            <person name="Rokas A."/>
            <person name="Ruiz-Duenas F.J."/>
            <person name="Sabat G."/>
            <person name="Salamov A."/>
            <person name="Samejima M."/>
            <person name="Schmutz J."/>
            <person name="Slot J.C."/>
            <person name="St John F."/>
            <person name="Stenlid J."/>
            <person name="Sun H."/>
            <person name="Sun S."/>
            <person name="Syed K."/>
            <person name="Tsang A."/>
            <person name="Wiebenga A."/>
            <person name="Young D."/>
            <person name="Pisabarro A."/>
            <person name="Eastwood D.C."/>
            <person name="Martin F."/>
            <person name="Cullen D."/>
            <person name="Grigoriev I.V."/>
            <person name="Hibbett D.S."/>
        </authorList>
    </citation>
    <scope>NUCLEOTIDE SEQUENCE [LARGE SCALE GENOMIC DNA]</scope>
    <source>
        <strain evidence="2 3">ATCC 11539</strain>
    </source>
</reference>
<feature type="region of interest" description="Disordered" evidence="1">
    <location>
        <begin position="285"/>
        <end position="432"/>
    </location>
</feature>
<feature type="compositionally biased region" description="Basic and acidic residues" evidence="1">
    <location>
        <begin position="288"/>
        <end position="299"/>
    </location>
</feature>
<dbReference type="GeneID" id="19300976"/>
<dbReference type="KEGG" id="gtr:GLOTRDRAFT_123664"/>
<name>S7RCH7_GLOTA</name>
<dbReference type="OrthoDB" id="3270733at2759"/>
<evidence type="ECO:0000313" key="2">
    <source>
        <dbReference type="EMBL" id="EPQ50094.1"/>
    </source>
</evidence>
<proteinExistence type="predicted"/>
<dbReference type="OMA" id="RNANDEP"/>
<feature type="compositionally biased region" description="Basic and acidic residues" evidence="1">
    <location>
        <begin position="7"/>
        <end position="25"/>
    </location>
</feature>
<feature type="compositionally biased region" description="Basic and acidic residues" evidence="1">
    <location>
        <begin position="307"/>
        <end position="322"/>
    </location>
</feature>
<feature type="region of interest" description="Disordered" evidence="1">
    <location>
        <begin position="1"/>
        <end position="105"/>
    </location>
</feature>
<keyword evidence="3" id="KW-1185">Reference proteome</keyword>
<evidence type="ECO:0000313" key="3">
    <source>
        <dbReference type="Proteomes" id="UP000030669"/>
    </source>
</evidence>
<dbReference type="RefSeq" id="XP_007871449.1">
    <property type="nucleotide sequence ID" value="XM_007873258.1"/>
</dbReference>
<dbReference type="Proteomes" id="UP000030669">
    <property type="component" value="Unassembled WGS sequence"/>
</dbReference>
<gene>
    <name evidence="2" type="ORF">GLOTRDRAFT_123664</name>
</gene>
<dbReference type="EMBL" id="KB469363">
    <property type="protein sequence ID" value="EPQ50094.1"/>
    <property type="molecule type" value="Genomic_DNA"/>
</dbReference>
<evidence type="ECO:0000256" key="1">
    <source>
        <dbReference type="SAM" id="MobiDB-lite"/>
    </source>
</evidence>
<dbReference type="HOGENOM" id="CLU_545197_0_0_1"/>
<feature type="compositionally biased region" description="Polar residues" evidence="1">
    <location>
        <begin position="378"/>
        <end position="389"/>
    </location>
</feature>
<sequence>MANPNPDEPHYCRDCGHTESLHPENKPSTVRDIIQSYKQPSKMGLKLSLKATTEQAVRETNKGLKASSKRPVESDDDEGNASRAMKAPKGQKKPKNIPPDSEKALGDNMAGLGRIILLPFGVHKVQGKPELTNTRAPKENTWDDYEEWQLSRTYGLDGGPLAFNKSWTAAEIDRWLRTLFPKAFEYVDSSTKSSGSALGWHLAHSFHRNLTLYRKTVDGEVLAQHRTRDGKKWNTRVLYIALHKAIPYEIYSEWGAETTKQDAEEEEVEIEDSDKVDAEVNALVSDGRASESSDEKSQGGDHASVSDGEREHSSDESEFDIRKTRRLTAVQKGKHKASTSSPIRTPLFSKSKKGVLKGPMKPRLGKRTRPIILDSESEGSSDSATTDNSAVKALSVAKSPSPFPTGVTSPSRVTTPPRDPPLHVAGSNSNPIAGFSTVPVASSSATVGPNLDWLDEQRDMDRLLAPRLGNDSPDGGAFLQFSDDIPQDGKAWWEDELPDL</sequence>